<dbReference type="AlphaFoldDB" id="A0AA41UIU9"/>
<gene>
    <name evidence="2" type="ORF">MQH31_19240</name>
</gene>
<dbReference type="RefSeq" id="WP_243013396.1">
    <property type="nucleotide sequence ID" value="NZ_JALGAR010000008.1"/>
</dbReference>
<dbReference type="PANTHER" id="PTHR33993">
    <property type="entry name" value="GLYOXALASE-RELATED"/>
    <property type="match status" value="1"/>
</dbReference>
<comment type="caution">
    <text evidence="2">The sequence shown here is derived from an EMBL/GenBank/DDBJ whole genome shotgun (WGS) entry which is preliminary data.</text>
</comment>
<dbReference type="CDD" id="cd07247">
    <property type="entry name" value="SgaA_N_like"/>
    <property type="match status" value="2"/>
</dbReference>
<keyword evidence="3" id="KW-1185">Reference proteome</keyword>
<dbReference type="Gene3D" id="3.10.180.10">
    <property type="entry name" value="2,3-Dihydroxybiphenyl 1,2-Dioxygenase, domain 1"/>
    <property type="match status" value="2"/>
</dbReference>
<dbReference type="InterPro" id="IPR037523">
    <property type="entry name" value="VOC_core"/>
</dbReference>
<evidence type="ECO:0000313" key="3">
    <source>
        <dbReference type="Proteomes" id="UP001165341"/>
    </source>
</evidence>
<dbReference type="PROSITE" id="PS51819">
    <property type="entry name" value="VOC"/>
    <property type="match status" value="2"/>
</dbReference>
<proteinExistence type="predicted"/>
<dbReference type="EMBL" id="JALGAR010000008">
    <property type="protein sequence ID" value="MCI4659949.1"/>
    <property type="molecule type" value="Genomic_DNA"/>
</dbReference>
<name>A0AA41UIU9_9MICO</name>
<dbReference type="InterPro" id="IPR052164">
    <property type="entry name" value="Anthracycline_SecMetBiosynth"/>
</dbReference>
<evidence type="ECO:0000259" key="1">
    <source>
        <dbReference type="PROSITE" id="PS51819"/>
    </source>
</evidence>
<dbReference type="InterPro" id="IPR029068">
    <property type="entry name" value="Glyas_Bleomycin-R_OHBP_Dase"/>
</dbReference>
<sequence>MSTRDVTRLGEPCWNDLMTSDPAKDRAFYTQLFGWNASDSGPEYGNYVTFRHGPADVAGMAAAPDGSTAPDAWLVYLSVDDVDDTVTAAVAAGGQVLLEPLTVGGMGRTAVLADPSGAAVGIWQPIEFDGFHSVARAGTPIWHELSSRDYAAALPFYSAVFGWDPQVLSDTPEFRYSTVGPEGMPVAGVMDATAFLPEGVPSHWAVYFGVPDAATAAARVVELGGAVLREPWDSEFGTFAQVADPTGAMFYLGTVEPAAAGQAEATAVDKDAAFVEVDESDVETSQSPG</sequence>
<feature type="domain" description="VOC" evidence="1">
    <location>
        <begin position="11"/>
        <end position="125"/>
    </location>
</feature>
<feature type="domain" description="VOC" evidence="1">
    <location>
        <begin position="139"/>
        <end position="255"/>
    </location>
</feature>
<protein>
    <submittedName>
        <fullName evidence="2">VOC family protein</fullName>
    </submittedName>
</protein>
<organism evidence="2 3">
    <name type="scientific">Cryobacterium zhongshanensis</name>
    <dbReference type="NCBI Taxonomy" id="2928153"/>
    <lineage>
        <taxon>Bacteria</taxon>
        <taxon>Bacillati</taxon>
        <taxon>Actinomycetota</taxon>
        <taxon>Actinomycetes</taxon>
        <taxon>Micrococcales</taxon>
        <taxon>Microbacteriaceae</taxon>
        <taxon>Cryobacterium</taxon>
    </lineage>
</organism>
<accession>A0AA41UIU9</accession>
<dbReference type="Pfam" id="PF00903">
    <property type="entry name" value="Glyoxalase"/>
    <property type="match status" value="2"/>
</dbReference>
<evidence type="ECO:0000313" key="2">
    <source>
        <dbReference type="EMBL" id="MCI4659949.1"/>
    </source>
</evidence>
<dbReference type="InterPro" id="IPR004360">
    <property type="entry name" value="Glyas_Fos-R_dOase_dom"/>
</dbReference>
<dbReference type="PANTHER" id="PTHR33993:SF14">
    <property type="entry name" value="GB|AAF24581.1"/>
    <property type="match status" value="1"/>
</dbReference>
<dbReference type="Proteomes" id="UP001165341">
    <property type="component" value="Unassembled WGS sequence"/>
</dbReference>
<dbReference type="SUPFAM" id="SSF54593">
    <property type="entry name" value="Glyoxalase/Bleomycin resistance protein/Dihydroxybiphenyl dioxygenase"/>
    <property type="match status" value="2"/>
</dbReference>
<reference evidence="2" key="1">
    <citation type="submission" date="2022-03" db="EMBL/GenBank/DDBJ databases">
        <title>Cryobacterium sp. nov. strain ZS14-85, isolated from Antarctic soil.</title>
        <authorList>
            <person name="Li J."/>
            <person name="Niu G."/>
        </authorList>
    </citation>
    <scope>NUCLEOTIDE SEQUENCE</scope>
    <source>
        <strain evidence="2">ZS14-85</strain>
    </source>
</reference>